<evidence type="ECO:0000256" key="4">
    <source>
        <dbReference type="ARBA" id="ARBA00022801"/>
    </source>
</evidence>
<name>E1KNF5_9BACT</name>
<dbReference type="EMBL" id="AEDO01000009">
    <property type="protein sequence ID" value="EFL47128.1"/>
    <property type="molecule type" value="Genomic_DNA"/>
</dbReference>
<feature type="site" description="Important for substrate specificity" evidence="9">
    <location>
        <position position="76"/>
    </location>
</feature>
<proteinExistence type="inferred from homology"/>
<evidence type="ECO:0000313" key="11">
    <source>
        <dbReference type="Proteomes" id="UP000003610"/>
    </source>
</evidence>
<evidence type="ECO:0000256" key="9">
    <source>
        <dbReference type="HAMAP-Rule" id="MF_00528"/>
    </source>
</evidence>
<dbReference type="HAMAP" id="MF_00528">
    <property type="entry name" value="Maf"/>
    <property type="match status" value="1"/>
</dbReference>
<comment type="function">
    <text evidence="9">Nucleoside triphosphate pyrophosphatase that hydrolyzes dTTP and UTP. May have a dual role in cell division arrest and in preventing the incorporation of modified nucleotides into cellular nucleic acids.</text>
</comment>
<comment type="caution">
    <text evidence="9">Lacks conserved residue(s) required for the propagation of feature annotation.</text>
</comment>
<sequence>MNIKDYHIILASNSPRRRELLRGLDLAFDVRVLPDIAENFPETIEPKDVAEYISKVKANAYLDTITEKELVLTADTVVIIDREILGKPHDAGQAKAMLHKISGRKHQVVTGVCLTTKERQHSFSVSTDVTFKELSDAEINYYVETYEPFDKAGAYGIQEWIGYVGVTSLEGSYFNVMGLPVQRIWTELNKF</sequence>
<comment type="caution">
    <text evidence="10">The sequence shown here is derived from an EMBL/GenBank/DDBJ whole genome shotgun (WGS) entry which is preliminary data.</text>
</comment>
<comment type="catalytic activity">
    <reaction evidence="9">
        <text>UTP + H2O = UMP + diphosphate + H(+)</text>
        <dbReference type="Rhea" id="RHEA:29395"/>
        <dbReference type="ChEBI" id="CHEBI:15377"/>
        <dbReference type="ChEBI" id="CHEBI:15378"/>
        <dbReference type="ChEBI" id="CHEBI:33019"/>
        <dbReference type="ChEBI" id="CHEBI:46398"/>
        <dbReference type="ChEBI" id="CHEBI:57865"/>
        <dbReference type="EC" id="3.6.1.9"/>
    </reaction>
</comment>
<keyword evidence="3 9" id="KW-0963">Cytoplasm</keyword>
<comment type="subcellular location">
    <subcellularLocation>
        <location evidence="2 9">Cytoplasm</location>
    </subcellularLocation>
</comment>
<evidence type="ECO:0000256" key="3">
    <source>
        <dbReference type="ARBA" id="ARBA00022490"/>
    </source>
</evidence>
<accession>E1KNF5</accession>
<comment type="catalytic activity">
    <reaction evidence="9">
        <text>dTTP + H2O = dTMP + diphosphate + H(+)</text>
        <dbReference type="Rhea" id="RHEA:28534"/>
        <dbReference type="ChEBI" id="CHEBI:15377"/>
        <dbReference type="ChEBI" id="CHEBI:15378"/>
        <dbReference type="ChEBI" id="CHEBI:33019"/>
        <dbReference type="ChEBI" id="CHEBI:37568"/>
        <dbReference type="ChEBI" id="CHEBI:63528"/>
        <dbReference type="EC" id="3.6.1.9"/>
    </reaction>
</comment>
<dbReference type="CDD" id="cd00555">
    <property type="entry name" value="Maf"/>
    <property type="match status" value="1"/>
</dbReference>
<evidence type="ECO:0000313" key="10">
    <source>
        <dbReference type="EMBL" id="EFL47128.1"/>
    </source>
</evidence>
<dbReference type="EC" id="3.6.1.9" evidence="9"/>
<evidence type="ECO:0000256" key="6">
    <source>
        <dbReference type="ARBA" id="ARBA00050213"/>
    </source>
</evidence>
<comment type="similarity">
    <text evidence="8">Belongs to the Maf family. YceF subfamily.</text>
</comment>
<comment type="cofactor">
    <cofactor evidence="1 9">
        <name>a divalent metal cation</name>
        <dbReference type="ChEBI" id="CHEBI:60240"/>
    </cofactor>
</comment>
<dbReference type="InterPro" id="IPR029001">
    <property type="entry name" value="ITPase-like_fam"/>
</dbReference>
<dbReference type="GO" id="GO:0036221">
    <property type="term" value="F:UTP diphosphatase activity"/>
    <property type="evidence" value="ECO:0007669"/>
    <property type="project" value="RHEA"/>
</dbReference>
<dbReference type="FunFam" id="3.90.950.10:FF:000005">
    <property type="entry name" value="7-methyl-GTP pyrophosphatase"/>
    <property type="match status" value="1"/>
</dbReference>
<keyword evidence="5 9" id="KW-0546">Nucleotide metabolism</keyword>
<dbReference type="Gene3D" id="3.90.950.10">
    <property type="match status" value="1"/>
</dbReference>
<feature type="site" description="Important for substrate specificity" evidence="9">
    <location>
        <position position="158"/>
    </location>
</feature>
<dbReference type="STRING" id="866771.HMPREF9296_2012"/>
<comment type="catalytic activity">
    <reaction evidence="6">
        <text>N(7)-methyl-GTP + H2O = N(7)-methyl-GMP + diphosphate + H(+)</text>
        <dbReference type="Rhea" id="RHEA:58744"/>
        <dbReference type="ChEBI" id="CHEBI:15377"/>
        <dbReference type="ChEBI" id="CHEBI:15378"/>
        <dbReference type="ChEBI" id="CHEBI:33019"/>
        <dbReference type="ChEBI" id="CHEBI:58285"/>
        <dbReference type="ChEBI" id="CHEBI:87133"/>
    </reaction>
</comment>
<gene>
    <name evidence="10" type="primary">maf</name>
    <name evidence="10" type="ORF">HMPREF9296_2012</name>
</gene>
<keyword evidence="4 9" id="KW-0378">Hydrolase</keyword>
<dbReference type="GO" id="GO:0005737">
    <property type="term" value="C:cytoplasm"/>
    <property type="evidence" value="ECO:0007669"/>
    <property type="project" value="UniProtKB-SubCell"/>
</dbReference>
<organism evidence="10 11">
    <name type="scientific">Prevotella disiens FB035-09AN</name>
    <dbReference type="NCBI Taxonomy" id="866771"/>
    <lineage>
        <taxon>Bacteria</taxon>
        <taxon>Pseudomonadati</taxon>
        <taxon>Bacteroidota</taxon>
        <taxon>Bacteroidia</taxon>
        <taxon>Bacteroidales</taxon>
        <taxon>Prevotellaceae</taxon>
        <taxon>Prevotella</taxon>
    </lineage>
</organism>
<dbReference type="Proteomes" id="UP000003610">
    <property type="component" value="Unassembled WGS sequence"/>
</dbReference>
<protein>
    <recommendedName>
        <fullName evidence="9">dTTP/UTP pyrophosphatase</fullName>
        <shortName evidence="9">dTTPase/UTPase</shortName>
        <ecNumber evidence="9">3.6.1.9</ecNumber>
    </recommendedName>
    <alternativeName>
        <fullName evidence="9">Nucleoside triphosphate pyrophosphatase</fullName>
    </alternativeName>
    <alternativeName>
        <fullName evidence="9">Nucleotide pyrophosphatase</fullName>
        <shortName evidence="9">Nucleotide PPase</shortName>
    </alternativeName>
</protein>
<dbReference type="NCBIfam" id="TIGR00172">
    <property type="entry name" value="maf"/>
    <property type="match status" value="1"/>
</dbReference>
<dbReference type="InterPro" id="IPR003697">
    <property type="entry name" value="Maf-like"/>
</dbReference>
<dbReference type="Pfam" id="PF02545">
    <property type="entry name" value="Maf"/>
    <property type="match status" value="1"/>
</dbReference>
<feature type="site" description="Important for substrate specificity" evidence="9">
    <location>
        <position position="16"/>
    </location>
</feature>
<dbReference type="PANTHER" id="PTHR43213:SF5">
    <property type="entry name" value="BIFUNCTIONAL DTTP_UTP PYROPHOSPHATASE_METHYLTRANSFERASE PROTEIN-RELATED"/>
    <property type="match status" value="1"/>
</dbReference>
<feature type="active site" description="Proton acceptor" evidence="9">
    <location>
        <position position="75"/>
    </location>
</feature>
<dbReference type="GO" id="GO:0009117">
    <property type="term" value="P:nucleotide metabolic process"/>
    <property type="evidence" value="ECO:0007669"/>
    <property type="project" value="UniProtKB-KW"/>
</dbReference>
<dbReference type="SUPFAM" id="SSF52972">
    <property type="entry name" value="ITPase-like"/>
    <property type="match status" value="1"/>
</dbReference>
<comment type="similarity">
    <text evidence="9">Belongs to the Maf family. YhdE subfamily.</text>
</comment>
<comment type="function">
    <text evidence="7">Nucleoside triphosphate pyrophosphatase that hydrolyzes 7-methyl-GTP (m(7)GTP). May have a dual role in cell division arrest and in preventing the incorporation of modified nucleotides into cellular nucleic acids.</text>
</comment>
<reference evidence="10 11" key="1">
    <citation type="submission" date="2010-08" db="EMBL/GenBank/DDBJ databases">
        <authorList>
            <person name="Durkin A.S."/>
            <person name="Madupu R."/>
            <person name="Torralba M."/>
            <person name="Gillis M."/>
            <person name="Methe B."/>
            <person name="Sutton G."/>
            <person name="Nelson K.E."/>
        </authorList>
    </citation>
    <scope>NUCLEOTIDE SEQUENCE [LARGE SCALE GENOMIC DNA]</scope>
    <source>
        <strain evidence="10 11">FB035-09AN</strain>
    </source>
</reference>
<dbReference type="RefSeq" id="WP_004355382.1">
    <property type="nucleotide sequence ID" value="NZ_AEDO01000009.1"/>
</dbReference>
<evidence type="ECO:0000256" key="5">
    <source>
        <dbReference type="ARBA" id="ARBA00023080"/>
    </source>
</evidence>
<dbReference type="AlphaFoldDB" id="E1KNF5"/>
<dbReference type="eggNOG" id="COG0424">
    <property type="taxonomic scope" value="Bacteria"/>
</dbReference>
<evidence type="ECO:0000256" key="8">
    <source>
        <dbReference type="ARBA" id="ARBA00060749"/>
    </source>
</evidence>
<evidence type="ECO:0000256" key="2">
    <source>
        <dbReference type="ARBA" id="ARBA00004496"/>
    </source>
</evidence>
<dbReference type="PANTHER" id="PTHR43213">
    <property type="entry name" value="BIFUNCTIONAL DTTP/UTP PYROPHOSPHATASE/METHYLTRANSFERASE PROTEIN-RELATED"/>
    <property type="match status" value="1"/>
</dbReference>
<evidence type="ECO:0000256" key="7">
    <source>
        <dbReference type="ARBA" id="ARBA00053369"/>
    </source>
</evidence>
<dbReference type="GO" id="GO:0036218">
    <property type="term" value="F:dTTP diphosphatase activity"/>
    <property type="evidence" value="ECO:0007669"/>
    <property type="project" value="RHEA"/>
</dbReference>
<evidence type="ECO:0000256" key="1">
    <source>
        <dbReference type="ARBA" id="ARBA00001968"/>
    </source>
</evidence>
<dbReference type="PIRSF" id="PIRSF006305">
    <property type="entry name" value="Maf"/>
    <property type="match status" value="1"/>
</dbReference>